<keyword evidence="2" id="KW-1185">Reference proteome</keyword>
<proteinExistence type="predicted"/>
<organism evidence="1 2">
    <name type="scientific">Persea americana</name>
    <name type="common">Avocado</name>
    <dbReference type="NCBI Taxonomy" id="3435"/>
    <lineage>
        <taxon>Eukaryota</taxon>
        <taxon>Viridiplantae</taxon>
        <taxon>Streptophyta</taxon>
        <taxon>Embryophyta</taxon>
        <taxon>Tracheophyta</taxon>
        <taxon>Spermatophyta</taxon>
        <taxon>Magnoliopsida</taxon>
        <taxon>Magnoliidae</taxon>
        <taxon>Laurales</taxon>
        <taxon>Lauraceae</taxon>
        <taxon>Persea</taxon>
    </lineage>
</organism>
<reference evidence="1 2" key="1">
    <citation type="journal article" date="2022" name="Hortic Res">
        <title>A haplotype resolved chromosomal level avocado genome allows analysis of novel avocado genes.</title>
        <authorList>
            <person name="Nath O."/>
            <person name="Fletcher S.J."/>
            <person name="Hayward A."/>
            <person name="Shaw L.M."/>
            <person name="Masouleh A.K."/>
            <person name="Furtado A."/>
            <person name="Henry R.J."/>
            <person name="Mitter N."/>
        </authorList>
    </citation>
    <scope>NUCLEOTIDE SEQUENCE [LARGE SCALE GENOMIC DNA]</scope>
    <source>
        <strain evidence="2">cv. Hass</strain>
    </source>
</reference>
<accession>A0ACC2LF29</accession>
<comment type="caution">
    <text evidence="1">The sequence shown here is derived from an EMBL/GenBank/DDBJ whole genome shotgun (WGS) entry which is preliminary data.</text>
</comment>
<gene>
    <name evidence="1" type="ORF">MRB53_025035</name>
</gene>
<sequence length="161" mass="16910">MLHEDNEPSTQLEGTTIALYSSKNGPFKGRNSRNSNTSGNHSGGNRNVSNTTGSTTNRGQPKGSILTPPPVGADLVSFPSPSSSPPIPMLPSLPPSPPPVTPIPHIPHLPISDNVSSPTASIQQQSTPLRSDTSKPAEPEISERSTYIAPLQPPPNHTMVT</sequence>
<dbReference type="EMBL" id="CM056815">
    <property type="protein sequence ID" value="KAJ8631712.1"/>
    <property type="molecule type" value="Genomic_DNA"/>
</dbReference>
<name>A0ACC2LF29_PERAE</name>
<evidence type="ECO:0000313" key="2">
    <source>
        <dbReference type="Proteomes" id="UP001234297"/>
    </source>
</evidence>
<dbReference type="Proteomes" id="UP001234297">
    <property type="component" value="Chromosome 7"/>
</dbReference>
<protein>
    <submittedName>
        <fullName evidence="1">Uncharacterized protein</fullName>
    </submittedName>
</protein>
<evidence type="ECO:0000313" key="1">
    <source>
        <dbReference type="EMBL" id="KAJ8631712.1"/>
    </source>
</evidence>